<sequence length="92" mass="10348">MLARKFRRISLDANILVINNQGKEAMCRCLEFSNDGIDLEPIQLNLTHMNDLFHAGQIVDLQIQDVTDAPVIKAAIIRASINFASLRFIPQV</sequence>
<proteinExistence type="predicted"/>
<evidence type="ECO:0000313" key="1">
    <source>
        <dbReference type="EMBL" id="MFC3700693.1"/>
    </source>
</evidence>
<keyword evidence="2" id="KW-1185">Reference proteome</keyword>
<name>A0ABV7WRN4_9GAMM</name>
<dbReference type="EMBL" id="JBHRYN010000006">
    <property type="protein sequence ID" value="MFC3700693.1"/>
    <property type="molecule type" value="Genomic_DNA"/>
</dbReference>
<organism evidence="1 2">
    <name type="scientific">Reinekea marina</name>
    <dbReference type="NCBI Taxonomy" id="1310421"/>
    <lineage>
        <taxon>Bacteria</taxon>
        <taxon>Pseudomonadati</taxon>
        <taxon>Pseudomonadota</taxon>
        <taxon>Gammaproteobacteria</taxon>
        <taxon>Oceanospirillales</taxon>
        <taxon>Saccharospirillaceae</taxon>
        <taxon>Reinekea</taxon>
    </lineage>
</organism>
<accession>A0ABV7WRN4</accession>
<dbReference type="RefSeq" id="WP_377362220.1">
    <property type="nucleotide sequence ID" value="NZ_JBHRYN010000006.1"/>
</dbReference>
<reference evidence="2" key="1">
    <citation type="journal article" date="2019" name="Int. J. Syst. Evol. Microbiol.">
        <title>The Global Catalogue of Microorganisms (GCM) 10K type strain sequencing project: providing services to taxonomists for standard genome sequencing and annotation.</title>
        <authorList>
            <consortium name="The Broad Institute Genomics Platform"/>
            <consortium name="The Broad Institute Genome Sequencing Center for Infectious Disease"/>
            <person name="Wu L."/>
            <person name="Ma J."/>
        </authorList>
    </citation>
    <scope>NUCLEOTIDE SEQUENCE [LARGE SCALE GENOMIC DNA]</scope>
    <source>
        <strain evidence="2">CECT 8288</strain>
    </source>
</reference>
<protein>
    <recommendedName>
        <fullName evidence="3">PilZ domain-containing protein</fullName>
    </recommendedName>
</protein>
<evidence type="ECO:0008006" key="3">
    <source>
        <dbReference type="Google" id="ProtNLM"/>
    </source>
</evidence>
<evidence type="ECO:0000313" key="2">
    <source>
        <dbReference type="Proteomes" id="UP001595710"/>
    </source>
</evidence>
<gene>
    <name evidence="1" type="ORF">ACFOND_03495</name>
</gene>
<comment type="caution">
    <text evidence="1">The sequence shown here is derived from an EMBL/GenBank/DDBJ whole genome shotgun (WGS) entry which is preliminary data.</text>
</comment>
<dbReference type="Proteomes" id="UP001595710">
    <property type="component" value="Unassembled WGS sequence"/>
</dbReference>